<proteinExistence type="predicted"/>
<organism evidence="5 6">
    <name type="scientific">Solea senegalensis</name>
    <name type="common">Senegalese sole</name>
    <dbReference type="NCBI Taxonomy" id="28829"/>
    <lineage>
        <taxon>Eukaryota</taxon>
        <taxon>Metazoa</taxon>
        <taxon>Chordata</taxon>
        <taxon>Craniata</taxon>
        <taxon>Vertebrata</taxon>
        <taxon>Euteleostomi</taxon>
        <taxon>Actinopterygii</taxon>
        <taxon>Neopterygii</taxon>
        <taxon>Teleostei</taxon>
        <taxon>Neoteleostei</taxon>
        <taxon>Acanthomorphata</taxon>
        <taxon>Carangaria</taxon>
        <taxon>Pleuronectiformes</taxon>
        <taxon>Pleuronectoidei</taxon>
        <taxon>Soleidae</taxon>
        <taxon>Solea</taxon>
    </lineage>
</organism>
<evidence type="ECO:0000256" key="2">
    <source>
        <dbReference type="SAM" id="MobiDB-lite"/>
    </source>
</evidence>
<dbReference type="Pfam" id="PF00078">
    <property type="entry name" value="RVT_1"/>
    <property type="match status" value="1"/>
</dbReference>
<accession>A0AAV6RYR4</accession>
<reference evidence="5 6" key="1">
    <citation type="journal article" date="2021" name="Sci. Rep.">
        <title>Chromosome anchoring in Senegalese sole (Solea senegalensis) reveals sex-associated markers and genome rearrangements in flatfish.</title>
        <authorList>
            <person name="Guerrero-Cozar I."/>
            <person name="Gomez-Garrido J."/>
            <person name="Berbel C."/>
            <person name="Martinez-Blanch J.F."/>
            <person name="Alioto T."/>
            <person name="Claros M.G."/>
            <person name="Gagnaire P.A."/>
            <person name="Manchado M."/>
        </authorList>
    </citation>
    <scope>NUCLEOTIDE SEQUENCE [LARGE SCALE GENOMIC DNA]</scope>
    <source>
        <strain evidence="5">Sse05_10M</strain>
    </source>
</reference>
<evidence type="ECO:0000259" key="4">
    <source>
        <dbReference type="Pfam" id="PF17919"/>
    </source>
</evidence>
<feature type="domain" description="Reverse transcriptase" evidence="3">
    <location>
        <begin position="1"/>
        <end position="62"/>
    </location>
</feature>
<keyword evidence="1" id="KW-0511">Multifunctional enzyme</keyword>
<feature type="domain" description="Reverse transcriptase/retrotransposon-derived protein RNase H-like" evidence="4">
    <location>
        <begin position="65"/>
        <end position="111"/>
    </location>
</feature>
<dbReference type="GO" id="GO:0003824">
    <property type="term" value="F:catalytic activity"/>
    <property type="evidence" value="ECO:0007669"/>
    <property type="project" value="UniProtKB-KW"/>
</dbReference>
<comment type="caution">
    <text evidence="5">The sequence shown here is derived from an EMBL/GenBank/DDBJ whole genome shotgun (WGS) entry which is preliminary data.</text>
</comment>
<evidence type="ECO:0008006" key="7">
    <source>
        <dbReference type="Google" id="ProtNLM"/>
    </source>
</evidence>
<dbReference type="InterPro" id="IPR000477">
    <property type="entry name" value="RT_dom"/>
</dbReference>
<sequence length="352" mass="39174">MDKVLADVPQEQCLVYLDDILAHGGSFESALEALRRVLERIRAGGLKLYPNKCHFMKREVSFFHSSSEGVGGVLSQVWPEGERVVAYFSKAFEKPERNYCVTRRELLAVLRSAMLQWVEVQECPLWEDMGALSWSTKELWAKFGEFRFPPGVAAVGLEVRRLYGPQGPQRAFTSPAPAGAPLERVAVDIVAPLPILTVMDYFSKWPGAYPIADMEVGSAGVHRVLPALLMLGNELRTPVVVVFGRPPDAPEVPPGPEYARCLQDRLETAHKFAREQMQAAESHQKRNYDIRSGFVPGELVWVYEPRHKKGRIPKLDNHCGGPVSTSEEESGAAPRQVGSVQGFCDSRYGQPT</sequence>
<feature type="region of interest" description="Disordered" evidence="2">
    <location>
        <begin position="313"/>
        <end position="352"/>
    </location>
</feature>
<name>A0AAV6RYR4_SOLSE</name>
<evidence type="ECO:0000313" key="6">
    <source>
        <dbReference type="Proteomes" id="UP000693946"/>
    </source>
</evidence>
<dbReference type="PANTHER" id="PTHR37984:SF5">
    <property type="entry name" value="PROTEIN NYNRIN-LIKE"/>
    <property type="match status" value="1"/>
</dbReference>
<dbReference type="Proteomes" id="UP000693946">
    <property type="component" value="Linkage Group LG16"/>
</dbReference>
<gene>
    <name evidence="5" type="ORF">JOB18_008251</name>
</gene>
<dbReference type="Pfam" id="PF17919">
    <property type="entry name" value="RT_RNaseH_2"/>
    <property type="match status" value="1"/>
</dbReference>
<protein>
    <recommendedName>
        <fullName evidence="7">Reverse transcriptase/retrotransposon-derived protein RNase H-like domain-containing protein</fullName>
    </recommendedName>
</protein>
<dbReference type="InterPro" id="IPR041577">
    <property type="entry name" value="RT_RNaseH_2"/>
</dbReference>
<keyword evidence="6" id="KW-1185">Reference proteome</keyword>
<dbReference type="InterPro" id="IPR050951">
    <property type="entry name" value="Retrovirus_Pol_polyprotein"/>
</dbReference>
<dbReference type="AlphaFoldDB" id="A0AAV6RYR4"/>
<evidence type="ECO:0000313" key="5">
    <source>
        <dbReference type="EMBL" id="KAG7509914.1"/>
    </source>
</evidence>
<dbReference type="PANTHER" id="PTHR37984">
    <property type="entry name" value="PROTEIN CBG26694"/>
    <property type="match status" value="1"/>
</dbReference>
<evidence type="ECO:0000259" key="3">
    <source>
        <dbReference type="Pfam" id="PF00078"/>
    </source>
</evidence>
<evidence type="ECO:0000256" key="1">
    <source>
        <dbReference type="ARBA" id="ARBA00023268"/>
    </source>
</evidence>
<dbReference type="EMBL" id="JAGKHQ010000008">
    <property type="protein sequence ID" value="KAG7509914.1"/>
    <property type="molecule type" value="Genomic_DNA"/>
</dbReference>